<keyword evidence="8" id="KW-1185">Reference proteome</keyword>
<dbReference type="Pfam" id="PF00520">
    <property type="entry name" value="Ion_trans"/>
    <property type="match status" value="1"/>
</dbReference>
<accession>A0ABN9GMY9</accession>
<evidence type="ECO:0000256" key="1">
    <source>
        <dbReference type="ARBA" id="ARBA00004141"/>
    </source>
</evidence>
<dbReference type="Gene3D" id="1.10.287.70">
    <property type="match status" value="1"/>
</dbReference>
<evidence type="ECO:0000256" key="5">
    <source>
        <dbReference type="SAM" id="Phobius"/>
    </source>
</evidence>
<sequence length="150" mass="16823">KISFFPENSTDPFAPVCGTIVLRDSAFAKSKYCKNNFNNIGYAFIVLVELTVVNQWHIIATGFSLVTHPAAKLYFILFHVVVVIMIINIFVAFILEAFFVEYSLERSEVETTIETKIQELGMAVQEEDHLSGNLADMENCENDTGAFGET</sequence>
<evidence type="ECO:0000256" key="4">
    <source>
        <dbReference type="ARBA" id="ARBA00023136"/>
    </source>
</evidence>
<dbReference type="EMBL" id="CATNWA010019006">
    <property type="protein sequence ID" value="CAI9610685.1"/>
    <property type="molecule type" value="Genomic_DNA"/>
</dbReference>
<feature type="non-terminal residue" evidence="7">
    <location>
        <position position="150"/>
    </location>
</feature>
<feature type="transmembrane region" description="Helical" evidence="5">
    <location>
        <begin position="40"/>
        <end position="66"/>
    </location>
</feature>
<comment type="caution">
    <text evidence="7">The sequence shown here is derived from an EMBL/GenBank/DDBJ whole genome shotgun (WGS) entry which is preliminary data.</text>
</comment>
<feature type="domain" description="Ion transport" evidence="6">
    <location>
        <begin position="28"/>
        <end position="103"/>
    </location>
</feature>
<gene>
    <name evidence="7" type="ORF">SPARVUS_LOCUS14444135</name>
</gene>
<keyword evidence="3 5" id="KW-1133">Transmembrane helix</keyword>
<reference evidence="7" key="1">
    <citation type="submission" date="2023-05" db="EMBL/GenBank/DDBJ databases">
        <authorList>
            <person name="Stuckert A."/>
        </authorList>
    </citation>
    <scope>NUCLEOTIDE SEQUENCE</scope>
</reference>
<evidence type="ECO:0000313" key="8">
    <source>
        <dbReference type="Proteomes" id="UP001162483"/>
    </source>
</evidence>
<keyword evidence="2 5" id="KW-0812">Transmembrane</keyword>
<dbReference type="Proteomes" id="UP001162483">
    <property type="component" value="Unassembled WGS sequence"/>
</dbReference>
<evidence type="ECO:0000259" key="6">
    <source>
        <dbReference type="Pfam" id="PF00520"/>
    </source>
</evidence>
<name>A0ABN9GMY9_9NEOB</name>
<evidence type="ECO:0000256" key="2">
    <source>
        <dbReference type="ARBA" id="ARBA00022692"/>
    </source>
</evidence>
<feature type="transmembrane region" description="Helical" evidence="5">
    <location>
        <begin position="73"/>
        <end position="95"/>
    </location>
</feature>
<evidence type="ECO:0000313" key="7">
    <source>
        <dbReference type="EMBL" id="CAI9610685.1"/>
    </source>
</evidence>
<evidence type="ECO:0000256" key="3">
    <source>
        <dbReference type="ARBA" id="ARBA00022989"/>
    </source>
</evidence>
<dbReference type="InterPro" id="IPR005821">
    <property type="entry name" value="Ion_trans_dom"/>
</dbReference>
<proteinExistence type="predicted"/>
<dbReference type="PANTHER" id="PTHR46726:SF1">
    <property type="entry name" value="TWO-PORE CALCIUM CHANNEL 3"/>
    <property type="match status" value="1"/>
</dbReference>
<organism evidence="7 8">
    <name type="scientific">Staurois parvus</name>
    <dbReference type="NCBI Taxonomy" id="386267"/>
    <lineage>
        <taxon>Eukaryota</taxon>
        <taxon>Metazoa</taxon>
        <taxon>Chordata</taxon>
        <taxon>Craniata</taxon>
        <taxon>Vertebrata</taxon>
        <taxon>Euteleostomi</taxon>
        <taxon>Amphibia</taxon>
        <taxon>Batrachia</taxon>
        <taxon>Anura</taxon>
        <taxon>Neobatrachia</taxon>
        <taxon>Ranoidea</taxon>
        <taxon>Ranidae</taxon>
        <taxon>Staurois</taxon>
    </lineage>
</organism>
<dbReference type="PANTHER" id="PTHR46726">
    <property type="entry name" value="TWO PORE CHANNEL 3"/>
    <property type="match status" value="1"/>
</dbReference>
<protein>
    <recommendedName>
        <fullName evidence="6">Ion transport domain-containing protein</fullName>
    </recommendedName>
</protein>
<feature type="non-terminal residue" evidence="7">
    <location>
        <position position="1"/>
    </location>
</feature>
<comment type="subcellular location">
    <subcellularLocation>
        <location evidence="1">Membrane</location>
        <topology evidence="1">Multi-pass membrane protein</topology>
    </subcellularLocation>
</comment>
<keyword evidence="4 5" id="KW-0472">Membrane</keyword>